<dbReference type="SUPFAM" id="SSF47413">
    <property type="entry name" value="lambda repressor-like DNA-binding domains"/>
    <property type="match status" value="1"/>
</dbReference>
<dbReference type="OrthoDB" id="1786861at2"/>
<evidence type="ECO:0000256" key="1">
    <source>
        <dbReference type="ARBA" id="ARBA00023125"/>
    </source>
</evidence>
<dbReference type="STRING" id="871963.Desdi_0771"/>
<dbReference type="GO" id="GO:0003677">
    <property type="term" value="F:DNA binding"/>
    <property type="evidence" value="ECO:0007669"/>
    <property type="project" value="UniProtKB-KW"/>
</dbReference>
<organism evidence="3 4">
    <name type="scientific">Desulfitobacterium dichloroeliminans (strain LMG P-21439 / DCA1)</name>
    <dbReference type="NCBI Taxonomy" id="871963"/>
    <lineage>
        <taxon>Bacteria</taxon>
        <taxon>Bacillati</taxon>
        <taxon>Bacillota</taxon>
        <taxon>Clostridia</taxon>
        <taxon>Eubacteriales</taxon>
        <taxon>Desulfitobacteriaceae</taxon>
        <taxon>Desulfitobacterium</taxon>
    </lineage>
</organism>
<dbReference type="PANTHER" id="PTHR46558:SF14">
    <property type="entry name" value="HTH-TYPE TRANSCRIPTIONAL REGULATOR ANSR"/>
    <property type="match status" value="1"/>
</dbReference>
<sequence length="70" mass="8188">MYQRLKDLREDKDLTQQNLADLLNVNQTTYSRYESGALDIPNTSLIKLAHFYNTSVDYLLGLTNNKESYR</sequence>
<feature type="domain" description="HTH cro/C1-type" evidence="2">
    <location>
        <begin position="5"/>
        <end position="59"/>
    </location>
</feature>
<dbReference type="CDD" id="cd00093">
    <property type="entry name" value="HTH_XRE"/>
    <property type="match status" value="1"/>
</dbReference>
<dbReference type="Gene3D" id="1.10.260.40">
    <property type="entry name" value="lambda repressor-like DNA-binding domains"/>
    <property type="match status" value="1"/>
</dbReference>
<name>L0F6L2_DESDL</name>
<dbReference type="HOGENOM" id="CLU_066192_62_4_9"/>
<keyword evidence="4" id="KW-1185">Reference proteome</keyword>
<dbReference type="RefSeq" id="WP_015261297.1">
    <property type="nucleotide sequence ID" value="NC_019903.1"/>
</dbReference>
<dbReference type="AlphaFoldDB" id="L0F6L2"/>
<reference evidence="4" key="1">
    <citation type="submission" date="2012-02" db="EMBL/GenBank/DDBJ databases">
        <title>Complete sequence of Desulfitobacterium dichloroeliminans LMG P-21439.</title>
        <authorList>
            <person name="Lucas S."/>
            <person name="Han J."/>
            <person name="Lapidus A."/>
            <person name="Cheng J.-F."/>
            <person name="Goodwin L."/>
            <person name="Pitluck S."/>
            <person name="Peters L."/>
            <person name="Ovchinnikova G."/>
            <person name="Teshima H."/>
            <person name="Detter J.C."/>
            <person name="Han C."/>
            <person name="Tapia R."/>
            <person name="Land M."/>
            <person name="Hauser L."/>
            <person name="Kyrpides N."/>
            <person name="Ivanova N."/>
            <person name="Pagani I."/>
            <person name="Kruse T."/>
            <person name="de Vos W.M."/>
            <person name="Boon N."/>
            <person name="Smidt H."/>
            <person name="Woyke T."/>
        </authorList>
    </citation>
    <scope>NUCLEOTIDE SEQUENCE [LARGE SCALE GENOMIC DNA]</scope>
    <source>
        <strain evidence="4">LMG P-21439 / DCA1</strain>
    </source>
</reference>
<dbReference type="SMART" id="SM00530">
    <property type="entry name" value="HTH_XRE"/>
    <property type="match status" value="1"/>
</dbReference>
<dbReference type="InterPro" id="IPR010982">
    <property type="entry name" value="Lambda_DNA-bd_dom_sf"/>
</dbReference>
<proteinExistence type="predicted"/>
<evidence type="ECO:0000313" key="3">
    <source>
        <dbReference type="EMBL" id="AGA68296.1"/>
    </source>
</evidence>
<dbReference type="eggNOG" id="COG1476">
    <property type="taxonomic scope" value="Bacteria"/>
</dbReference>
<dbReference type="PROSITE" id="PS50943">
    <property type="entry name" value="HTH_CROC1"/>
    <property type="match status" value="1"/>
</dbReference>
<dbReference type="EMBL" id="CP003344">
    <property type="protein sequence ID" value="AGA68296.1"/>
    <property type="molecule type" value="Genomic_DNA"/>
</dbReference>
<dbReference type="KEGG" id="ddl:Desdi_0771"/>
<dbReference type="Proteomes" id="UP000010797">
    <property type="component" value="Chromosome"/>
</dbReference>
<dbReference type="PANTHER" id="PTHR46558">
    <property type="entry name" value="TRACRIPTIONAL REGULATORY PROTEIN-RELATED-RELATED"/>
    <property type="match status" value="1"/>
</dbReference>
<evidence type="ECO:0000313" key="4">
    <source>
        <dbReference type="Proteomes" id="UP000010797"/>
    </source>
</evidence>
<dbReference type="InterPro" id="IPR001387">
    <property type="entry name" value="Cro/C1-type_HTH"/>
</dbReference>
<protein>
    <submittedName>
        <fullName evidence="3">Putative transcriptional regulator</fullName>
    </submittedName>
</protein>
<keyword evidence="1" id="KW-0238">DNA-binding</keyword>
<gene>
    <name evidence="3" type="ordered locus">Desdi_0771</name>
</gene>
<accession>L0F6L2</accession>
<dbReference type="Pfam" id="PF01381">
    <property type="entry name" value="HTH_3"/>
    <property type="match status" value="1"/>
</dbReference>
<evidence type="ECO:0000259" key="2">
    <source>
        <dbReference type="PROSITE" id="PS50943"/>
    </source>
</evidence>